<dbReference type="GO" id="GO:0051607">
    <property type="term" value="P:defense response to virus"/>
    <property type="evidence" value="ECO:0007669"/>
    <property type="project" value="UniProtKB-KW"/>
</dbReference>
<evidence type="ECO:0000256" key="9">
    <source>
        <dbReference type="ARBA" id="ARBA00023118"/>
    </source>
</evidence>
<dbReference type="InterPro" id="IPR006483">
    <property type="entry name" value="CRISPR-assoc_Cas3_HD"/>
</dbReference>
<dbReference type="InterPro" id="IPR006474">
    <property type="entry name" value="Helicase_Cas3_CRISPR-ass_core"/>
</dbReference>
<comment type="similarity">
    <text evidence="2">In the central section; belongs to the CRISPR-associated helicase Cas3 family.</text>
</comment>
<keyword evidence="9" id="KW-0051">Antiviral defense</keyword>
<dbReference type="PROSITE" id="PS51643">
    <property type="entry name" value="HD_CAS3"/>
    <property type="match status" value="1"/>
</dbReference>
<dbReference type="InterPro" id="IPR038257">
    <property type="entry name" value="CRISPR-assoc_Cas3_HD_sf"/>
</dbReference>
<evidence type="ECO:0000256" key="6">
    <source>
        <dbReference type="ARBA" id="ARBA00022801"/>
    </source>
</evidence>
<dbReference type="InterPro" id="IPR054712">
    <property type="entry name" value="Cas3-like_dom"/>
</dbReference>
<dbReference type="KEGG" id="izh:FEM41_00170"/>
<evidence type="ECO:0000313" key="12">
    <source>
        <dbReference type="Proteomes" id="UP000302163"/>
    </source>
</evidence>
<keyword evidence="5" id="KW-0547">Nucleotide-binding</keyword>
<dbReference type="Gene3D" id="3.40.50.300">
    <property type="entry name" value="P-loop containing nucleotide triphosphate hydrolases"/>
    <property type="match status" value="2"/>
</dbReference>
<dbReference type="GO" id="GO:0004518">
    <property type="term" value="F:nuclease activity"/>
    <property type="evidence" value="ECO:0007669"/>
    <property type="project" value="UniProtKB-KW"/>
</dbReference>
<comment type="similarity">
    <text evidence="1">In the N-terminal section; belongs to the CRISPR-associated nuclease Cas3-HD family.</text>
</comment>
<dbReference type="RefSeq" id="WP_138093056.1">
    <property type="nucleotide sequence ID" value="NZ_CP040428.1"/>
</dbReference>
<evidence type="ECO:0000256" key="8">
    <source>
        <dbReference type="ARBA" id="ARBA00022840"/>
    </source>
</evidence>
<keyword evidence="8" id="KW-0067">ATP-binding</keyword>
<evidence type="ECO:0000256" key="4">
    <source>
        <dbReference type="ARBA" id="ARBA00022723"/>
    </source>
</evidence>
<dbReference type="CDD" id="cd09641">
    <property type="entry name" value="Cas3''_I"/>
    <property type="match status" value="1"/>
</dbReference>
<dbReference type="PANTHER" id="PTHR47963">
    <property type="entry name" value="DEAD-BOX ATP-DEPENDENT RNA HELICASE 47, MITOCHONDRIAL"/>
    <property type="match status" value="1"/>
</dbReference>
<dbReference type="Gene3D" id="1.10.3210.30">
    <property type="match status" value="1"/>
</dbReference>
<evidence type="ECO:0000256" key="3">
    <source>
        <dbReference type="ARBA" id="ARBA00022722"/>
    </source>
</evidence>
<dbReference type="Pfam" id="PF22590">
    <property type="entry name" value="Cas3-like_C_2"/>
    <property type="match status" value="1"/>
</dbReference>
<dbReference type="Pfam" id="PF18019">
    <property type="entry name" value="Cas3_HD"/>
    <property type="match status" value="1"/>
</dbReference>
<dbReference type="PANTHER" id="PTHR47963:SF9">
    <property type="entry name" value="CRISPR-ASSOCIATED ENDONUCLEASE_HELICASE CAS3"/>
    <property type="match status" value="1"/>
</dbReference>
<dbReference type="NCBIfam" id="TIGR01587">
    <property type="entry name" value="cas3_core"/>
    <property type="match status" value="1"/>
</dbReference>
<reference evidence="11 12" key="1">
    <citation type="submission" date="2019-05" db="EMBL/GenBank/DDBJ databases">
        <title>Complete genome sequence of Izhakiella calystegiae KSNA2, an endophyte isolated from beach morning glory (Calystegia soldanella).</title>
        <authorList>
            <person name="Jiang L."/>
            <person name="Jeong J.C."/>
            <person name="Kim C.Y."/>
            <person name="Kim D.H."/>
            <person name="Kim S.W."/>
            <person name="Lee j."/>
        </authorList>
    </citation>
    <scope>NUCLEOTIDE SEQUENCE [LARGE SCALE GENOMIC DNA]</scope>
    <source>
        <strain evidence="11 12">KSNA2</strain>
    </source>
</reference>
<protein>
    <submittedName>
        <fullName evidence="11">CRISPR-associated helicase Cas3</fullName>
    </submittedName>
</protein>
<dbReference type="GO" id="GO:0003724">
    <property type="term" value="F:RNA helicase activity"/>
    <property type="evidence" value="ECO:0007669"/>
    <property type="project" value="TreeGrafter"/>
</dbReference>
<name>A0A4P8YEK0_9ENTR</name>
<evidence type="ECO:0000259" key="10">
    <source>
        <dbReference type="PROSITE" id="PS51643"/>
    </source>
</evidence>
<evidence type="ECO:0000256" key="7">
    <source>
        <dbReference type="ARBA" id="ARBA00022806"/>
    </source>
</evidence>
<dbReference type="InterPro" id="IPR027417">
    <property type="entry name" value="P-loop_NTPase"/>
</dbReference>
<keyword evidence="12" id="KW-1185">Reference proteome</keyword>
<evidence type="ECO:0000313" key="11">
    <source>
        <dbReference type="EMBL" id="QCT18166.1"/>
    </source>
</evidence>
<keyword evidence="7" id="KW-0347">Helicase</keyword>
<evidence type="ECO:0000256" key="5">
    <source>
        <dbReference type="ARBA" id="ARBA00022741"/>
    </source>
</evidence>
<dbReference type="Proteomes" id="UP000302163">
    <property type="component" value="Chromosome"/>
</dbReference>
<sequence length="887" mass="100320">MDLFYGYWGKTRQRNDNGGDDYHLLVWHSLDVAACGYQMVQQNIYGSADIFARLGISDRHQAAEMFGWLLCWHDIGKFARAFQRQYQAPELVADKPGVAYSGHHTALGSWLWQDKFRERASDFISSGLRLRKLQRILDGWMYLITAHHGKPVSAGNCLRAFDPDGEDIEAVSQFLLAASRLFPLRVIPENWQSDEWKAHFATESWRLSALVVLADWMGSNTRYFPRDSRVIPLEAYWQRALGYSRNAVSALPARSQVASFQGLRHLFPFIEHPTPLQELALKIDTGRSSGQLYIFEDVTGAGKTEAALVLAHRLMVAHNASGIYIALPTMATANAMYQRMYQTWRLLYCDDSRPSLILAHGARHLSELFSQSVWYSEATASDELADEAPSAEGCAAWFADSRKKALLAEVGVGTIDQALMAVMSFRHQNLRLLGLEGKILICDEIHAYDAFVGKLLEQLVEAHIASGGTVILLSATLSEAQRGQLLAAGQRARSGSPLDQSSLSWDYPLVTHLRDGQVVNHKIDTREEVQRRVSVDWLYSERGCLDKIYQAVEQGACICWIRNSVDDAIKVYRQLINEERIAQENIQLFHSRFAFCDRIKIETEVISRFGKNNNAPTLRQGRVLICSPVLEQSIDVDFDYMISDLAPVDLLIQRAGRLQRHIRSRGGSLITGKVDGRPGPLLTVLAPEWDDDPTADWLSAVMRNTAYIYPDHGCLWLTQKTLREHGEIHMPDAARVLVEAVYGDRFAVPKAFEKVVYSEAGKELAERSEAIQRVIHFEVGYNINSSEFWDEDNVTRLAGETLELYLAFRQQGELVPYGSGDYPWEMSMVRVRKSWWDKRQSAFSMATPEELERWRKDHRRGQGMVIVLSSCDEPCGYSCHTGLEGSL</sequence>
<dbReference type="AlphaFoldDB" id="A0A4P8YEK0"/>
<dbReference type="NCBIfam" id="TIGR01596">
    <property type="entry name" value="cas3_HD"/>
    <property type="match status" value="1"/>
</dbReference>
<dbReference type="GO" id="GO:0046872">
    <property type="term" value="F:metal ion binding"/>
    <property type="evidence" value="ECO:0007669"/>
    <property type="project" value="UniProtKB-KW"/>
</dbReference>
<keyword evidence="6" id="KW-0378">Hydrolase</keyword>
<dbReference type="SUPFAM" id="SSF52540">
    <property type="entry name" value="P-loop containing nucleoside triphosphate hydrolases"/>
    <property type="match status" value="1"/>
</dbReference>
<dbReference type="EMBL" id="CP040428">
    <property type="protein sequence ID" value="QCT18166.1"/>
    <property type="molecule type" value="Genomic_DNA"/>
</dbReference>
<dbReference type="GO" id="GO:0003723">
    <property type="term" value="F:RNA binding"/>
    <property type="evidence" value="ECO:0007669"/>
    <property type="project" value="TreeGrafter"/>
</dbReference>
<gene>
    <name evidence="11" type="primary">cas3</name>
    <name evidence="11" type="ORF">FEM41_00170</name>
</gene>
<feature type="domain" description="HD Cas3-type" evidence="10">
    <location>
        <begin position="18"/>
        <end position="217"/>
    </location>
</feature>
<dbReference type="GO" id="GO:0005524">
    <property type="term" value="F:ATP binding"/>
    <property type="evidence" value="ECO:0007669"/>
    <property type="project" value="UniProtKB-KW"/>
</dbReference>
<dbReference type="InterPro" id="IPR050547">
    <property type="entry name" value="DEAD_box_RNA_helicases"/>
</dbReference>
<evidence type="ECO:0000256" key="2">
    <source>
        <dbReference type="ARBA" id="ARBA00009046"/>
    </source>
</evidence>
<proteinExistence type="inferred from homology"/>
<keyword evidence="4" id="KW-0479">Metal-binding</keyword>
<dbReference type="GO" id="GO:0016787">
    <property type="term" value="F:hydrolase activity"/>
    <property type="evidence" value="ECO:0007669"/>
    <property type="project" value="UniProtKB-KW"/>
</dbReference>
<accession>A0A4P8YEK0</accession>
<keyword evidence="3" id="KW-0540">Nuclease</keyword>
<dbReference type="OrthoDB" id="9810236at2"/>
<evidence type="ECO:0000256" key="1">
    <source>
        <dbReference type="ARBA" id="ARBA00006847"/>
    </source>
</evidence>
<organism evidence="11 12">
    <name type="scientific">Jejubacter calystegiae</name>
    <dbReference type="NCBI Taxonomy" id="2579935"/>
    <lineage>
        <taxon>Bacteria</taxon>
        <taxon>Pseudomonadati</taxon>
        <taxon>Pseudomonadota</taxon>
        <taxon>Gammaproteobacteria</taxon>
        <taxon>Enterobacterales</taxon>
        <taxon>Enterobacteriaceae</taxon>
        <taxon>Jejubacter</taxon>
    </lineage>
</organism>